<dbReference type="RefSeq" id="WP_014703704.1">
    <property type="nucleotide sequence ID" value="NC_017856.1"/>
</dbReference>
<keyword evidence="3" id="KW-1185">Reference proteome</keyword>
<proteinExistence type="predicted"/>
<feature type="transmembrane region" description="Helical" evidence="1">
    <location>
        <begin position="191"/>
        <end position="209"/>
    </location>
</feature>
<feature type="transmembrane region" description="Helical" evidence="1">
    <location>
        <begin position="27"/>
        <end position="53"/>
    </location>
</feature>
<reference evidence="2 3" key="1">
    <citation type="journal article" date="2012" name="J. Bacteriol.">
        <title>Complete genome sequences of Methylophaga sp. strain JAM1 and Methylophaga sp. strain JAM7.</title>
        <authorList>
            <person name="Villeneuve C."/>
            <person name="Martineau C."/>
            <person name="Mauffrey F."/>
            <person name="Villemur R."/>
        </authorList>
    </citation>
    <scope>NUCLEOTIDE SEQUENCE [LARGE SCALE GENOMIC DNA]</scope>
    <source>
        <strain evidence="2 3">JAM7</strain>
    </source>
</reference>
<protein>
    <recommendedName>
        <fullName evidence="4">DUF2157 domain-containing protein</fullName>
    </recommendedName>
</protein>
<keyword evidence="1" id="KW-0812">Transmembrane</keyword>
<dbReference type="PATRIC" id="fig|754477.3.peg.1109"/>
<dbReference type="STRING" id="754477.Q7C_1129"/>
<evidence type="ECO:0000256" key="1">
    <source>
        <dbReference type="SAM" id="Phobius"/>
    </source>
</evidence>
<dbReference type="eggNOG" id="ENOG502ZSPU">
    <property type="taxonomic scope" value="Bacteria"/>
</dbReference>
<feature type="transmembrane region" description="Helical" evidence="1">
    <location>
        <begin position="111"/>
        <end position="128"/>
    </location>
</feature>
<dbReference type="Proteomes" id="UP000009145">
    <property type="component" value="Chromosome"/>
</dbReference>
<dbReference type="AlphaFoldDB" id="I1YH91"/>
<feature type="transmembrane region" description="Helical" evidence="1">
    <location>
        <begin position="59"/>
        <end position="77"/>
    </location>
</feature>
<feature type="transmembrane region" description="Helical" evidence="1">
    <location>
        <begin position="273"/>
        <end position="295"/>
    </location>
</feature>
<dbReference type="HOGENOM" id="CLU_836191_0_0_6"/>
<evidence type="ECO:0000313" key="3">
    <source>
        <dbReference type="Proteomes" id="UP000009145"/>
    </source>
</evidence>
<feature type="transmembrane region" description="Helical" evidence="1">
    <location>
        <begin position="221"/>
        <end position="243"/>
    </location>
</feature>
<evidence type="ECO:0000313" key="2">
    <source>
        <dbReference type="EMBL" id="AFJ02284.1"/>
    </source>
</evidence>
<feature type="transmembrane region" description="Helical" evidence="1">
    <location>
        <begin position="157"/>
        <end position="179"/>
    </location>
</feature>
<organism evidence="2 3">
    <name type="scientific">Methylophaga frappieri (strain ATCC BAA-2434 / DSM 25690 / JAM7)</name>
    <dbReference type="NCBI Taxonomy" id="754477"/>
    <lineage>
        <taxon>Bacteria</taxon>
        <taxon>Pseudomonadati</taxon>
        <taxon>Pseudomonadota</taxon>
        <taxon>Gammaproteobacteria</taxon>
        <taxon>Thiotrichales</taxon>
        <taxon>Piscirickettsiaceae</taxon>
        <taxon>Methylophaga</taxon>
    </lineage>
</organism>
<feature type="transmembrane region" description="Helical" evidence="1">
    <location>
        <begin position="250"/>
        <end position="267"/>
    </location>
</feature>
<dbReference type="OrthoDB" id="7264924at2"/>
<feature type="transmembrane region" description="Helical" evidence="1">
    <location>
        <begin position="133"/>
        <end position="151"/>
    </location>
</feature>
<sequence length="311" mass="33380">MKVTLDLEQLLRDGQISEAEYQKLYRLAAASTGALAFNVLIGFGVIAVSSAALAMMPTVQAALIIGLLTLISGLVLLRSGQEQWRLLANICMLVGVLMAGGGLLAAFNGSLVAILAVTGLLALISIFAKSSLLAVLGTLMLSASIGARTGYYHASYFLVIQEPTLTILLFSALAIGLYLCSKKLTTDYENLAIVSARTSVFLVNFGFWIGSLWGERAESEIIIPAGVFSGLWAMAIMLTAIWAWRRNRRWVFNTVVVFGGIHFYTQWFEYLGASAATVLMAGLLALAMAVGLHSVNTSMKQAMDNEANTTH</sequence>
<keyword evidence="1" id="KW-0472">Membrane</keyword>
<dbReference type="KEGG" id="mec:Q7C_1129"/>
<gene>
    <name evidence="2" type="ordered locus">Q7C_1129</name>
</gene>
<keyword evidence="1" id="KW-1133">Transmembrane helix</keyword>
<name>I1YH91_METFJ</name>
<dbReference type="EMBL" id="CP003380">
    <property type="protein sequence ID" value="AFJ02284.1"/>
    <property type="molecule type" value="Genomic_DNA"/>
</dbReference>
<evidence type="ECO:0008006" key="4">
    <source>
        <dbReference type="Google" id="ProtNLM"/>
    </source>
</evidence>
<accession>I1YH91</accession>
<feature type="transmembrane region" description="Helical" evidence="1">
    <location>
        <begin position="86"/>
        <end position="105"/>
    </location>
</feature>